<proteinExistence type="inferred from homology"/>
<dbReference type="GO" id="GO:0030246">
    <property type="term" value="F:carbohydrate binding"/>
    <property type="evidence" value="ECO:0007669"/>
    <property type="project" value="UniProtKB-ARBA"/>
</dbReference>
<evidence type="ECO:0000256" key="3">
    <source>
        <dbReference type="ARBA" id="ARBA00022729"/>
    </source>
</evidence>
<dbReference type="PROSITE" id="PS51257">
    <property type="entry name" value="PROKAR_LIPOPROTEIN"/>
    <property type="match status" value="1"/>
</dbReference>
<evidence type="ECO:0000256" key="2">
    <source>
        <dbReference type="ARBA" id="ARBA00007639"/>
    </source>
</evidence>
<feature type="domain" description="Periplasmic binding protein" evidence="5">
    <location>
        <begin position="41"/>
        <end position="304"/>
    </location>
</feature>
<keyword evidence="3 4" id="KW-0732">Signal</keyword>
<dbReference type="PANTHER" id="PTHR46847:SF1">
    <property type="entry name" value="D-ALLOSE-BINDING PERIPLASMIC PROTEIN-RELATED"/>
    <property type="match status" value="1"/>
</dbReference>
<dbReference type="Proteomes" id="UP001139347">
    <property type="component" value="Unassembled WGS sequence"/>
</dbReference>
<evidence type="ECO:0000256" key="4">
    <source>
        <dbReference type="SAM" id="SignalP"/>
    </source>
</evidence>
<feature type="chain" id="PRO_5040725428" evidence="4">
    <location>
        <begin position="22"/>
        <end position="344"/>
    </location>
</feature>
<evidence type="ECO:0000313" key="6">
    <source>
        <dbReference type="EMBL" id="MCJ8013601.1"/>
    </source>
</evidence>
<dbReference type="Gene3D" id="3.40.50.2300">
    <property type="match status" value="2"/>
</dbReference>
<dbReference type="AlphaFoldDB" id="A0A9X1WRX6"/>
<protein>
    <submittedName>
        <fullName evidence="6">Sugar ABC transporter substrate-binding protein</fullName>
    </submittedName>
</protein>
<dbReference type="InterPro" id="IPR025997">
    <property type="entry name" value="SBP_2_dom"/>
</dbReference>
<dbReference type="PANTHER" id="PTHR46847">
    <property type="entry name" value="D-ALLOSE-BINDING PERIPLASMIC PROTEIN-RELATED"/>
    <property type="match status" value="1"/>
</dbReference>
<feature type="signal peptide" evidence="4">
    <location>
        <begin position="1"/>
        <end position="21"/>
    </location>
</feature>
<accession>A0A9X1WRX6</accession>
<reference evidence="6" key="1">
    <citation type="submission" date="2022-04" db="EMBL/GenBank/DDBJ databases">
        <title>Paenibacillus mangrovi sp. nov., a novel endophytic bacterium isolated from bark of Kandelia candel.</title>
        <authorList>
            <person name="Tuo L."/>
        </authorList>
    </citation>
    <scope>NUCLEOTIDE SEQUENCE</scope>
    <source>
        <strain evidence="6">KQZ6P-2</strain>
    </source>
</reference>
<evidence type="ECO:0000256" key="1">
    <source>
        <dbReference type="ARBA" id="ARBA00004196"/>
    </source>
</evidence>
<dbReference type="SUPFAM" id="SSF53822">
    <property type="entry name" value="Periplasmic binding protein-like I"/>
    <property type="match status" value="1"/>
</dbReference>
<dbReference type="Pfam" id="PF13407">
    <property type="entry name" value="Peripla_BP_4"/>
    <property type="match status" value="1"/>
</dbReference>
<dbReference type="InterPro" id="IPR028082">
    <property type="entry name" value="Peripla_BP_I"/>
</dbReference>
<dbReference type="EMBL" id="JALIRP010000007">
    <property type="protein sequence ID" value="MCJ8013601.1"/>
    <property type="molecule type" value="Genomic_DNA"/>
</dbReference>
<evidence type="ECO:0000313" key="7">
    <source>
        <dbReference type="Proteomes" id="UP001139347"/>
    </source>
</evidence>
<comment type="caution">
    <text evidence="6">The sequence shown here is derived from an EMBL/GenBank/DDBJ whole genome shotgun (WGS) entry which is preliminary data.</text>
</comment>
<gene>
    <name evidence="6" type="ORF">MUG84_17905</name>
</gene>
<organism evidence="6 7">
    <name type="scientific">Paenibacillus mangrovi</name>
    <dbReference type="NCBI Taxonomy" id="2931978"/>
    <lineage>
        <taxon>Bacteria</taxon>
        <taxon>Bacillati</taxon>
        <taxon>Bacillota</taxon>
        <taxon>Bacilli</taxon>
        <taxon>Bacillales</taxon>
        <taxon>Paenibacillaceae</taxon>
        <taxon>Paenibacillus</taxon>
    </lineage>
</organism>
<comment type="similarity">
    <text evidence="2">Belongs to the bacterial solute-binding protein 2 family.</text>
</comment>
<dbReference type="RefSeq" id="WP_244727235.1">
    <property type="nucleotide sequence ID" value="NZ_JALIRP010000007.1"/>
</dbReference>
<name>A0A9X1WRX6_9BACL</name>
<evidence type="ECO:0000259" key="5">
    <source>
        <dbReference type="Pfam" id="PF13407"/>
    </source>
</evidence>
<comment type="subcellular location">
    <subcellularLocation>
        <location evidence="1">Cell envelope</location>
    </subcellularLocation>
</comment>
<keyword evidence="7" id="KW-1185">Reference proteome</keyword>
<sequence length="344" mass="36719">MVNVRKFVALTLILLLTAAIAAGCGETKTAGGDNTKKKLKIGVIYLTAEHPYYQAHAKQTQAYAKEKGIELVELDGKADQANMTTQMENLIAQKVDGIIYALLEPKAASADINEAQQAGIPVATFAIKHDPAIAKAPFVGIPESDAGALGGEEAAKTFQKKFPDKAPVLCLIDSIGIKPVNDRIDGFVKGFQKVLPNAKIAGRLDGKSKKDVALNVTEDFLQKNSDANVFYGGNGDMSLGALAALEARGRGTSATELVVSHDGSEPEVLKIMDPNSALKLAVANKPKELARATVDTLLEIINGKREMTNTDDILVNAALINGDNLAESQTFLKDEYFSNLQLQK</sequence>
<dbReference type="CDD" id="cd01536">
    <property type="entry name" value="PBP1_ABC_sugar_binding-like"/>
    <property type="match status" value="1"/>
</dbReference>
<dbReference type="GO" id="GO:0030313">
    <property type="term" value="C:cell envelope"/>
    <property type="evidence" value="ECO:0007669"/>
    <property type="project" value="UniProtKB-SubCell"/>
</dbReference>